<dbReference type="EMBL" id="FAXC01000139">
    <property type="protein sequence ID" value="CUV08921.1"/>
    <property type="molecule type" value="Genomic_DNA"/>
</dbReference>
<sequence length="334" mass="37411">MIDWNQINNYISEAKTILLTMHENPDGDGLGSATAMYHYLKEIDKDCRILQISKLPFEYHYLNEGDIIETYDLDRHGKWIAKVDLAIIFDVGDFKRIRGIKDQIEHHNIATLNIDHHPHPDEHPFTHNVVDLQAASTGDMVYDYIKTVRDGKITKAMAEGIYTAVMTDTGCFRYSNTNSHCHNIAIECIEVGVDISSLYQRIYESSSQARVALLGTLLRDIHYELDGEFAWFIIDQKMMHDAKATNADVEGFSDFVRTIRGVEVAMMVLENADGSCRLNFRSKGKYVINGVASKLGGGGHQFAAGAVVNESIGTLLSSAVEKTKSAIMTQSRQT</sequence>
<dbReference type="GO" id="GO:0003676">
    <property type="term" value="F:nucleic acid binding"/>
    <property type="evidence" value="ECO:0007669"/>
    <property type="project" value="InterPro"/>
</dbReference>
<dbReference type="PANTHER" id="PTHR47618">
    <property type="entry name" value="BIFUNCTIONAL OLIGORIBONUCLEASE AND PAP PHOSPHATASE NRNA"/>
    <property type="match status" value="1"/>
</dbReference>
<protein>
    <submittedName>
        <fullName evidence="4">FIG146085: 3'-to-5' oligoribonuclease A, Bacillus type</fullName>
    </submittedName>
</protein>
<dbReference type="AlphaFoldDB" id="A0A161KGI7"/>
<feature type="domain" description="DDH" evidence="1">
    <location>
        <begin position="17"/>
        <end position="164"/>
    </location>
</feature>
<evidence type="ECO:0000259" key="2">
    <source>
        <dbReference type="Pfam" id="PF02272"/>
    </source>
</evidence>
<dbReference type="Pfam" id="PF01368">
    <property type="entry name" value="DHH"/>
    <property type="match status" value="1"/>
</dbReference>
<dbReference type="Gene3D" id="3.10.310.30">
    <property type="match status" value="1"/>
</dbReference>
<feature type="domain" description="DHHA1" evidence="2">
    <location>
        <begin position="241"/>
        <end position="313"/>
    </location>
</feature>
<dbReference type="SUPFAM" id="SSF64182">
    <property type="entry name" value="DHH phosphoesterases"/>
    <property type="match status" value="1"/>
</dbReference>
<dbReference type="Pfam" id="PF02272">
    <property type="entry name" value="DHHA1"/>
    <property type="match status" value="1"/>
</dbReference>
<dbReference type="PANTHER" id="PTHR47618:SF1">
    <property type="entry name" value="BIFUNCTIONAL OLIGORIBONUCLEASE AND PAP PHOSPHATASE NRNA"/>
    <property type="match status" value="1"/>
</dbReference>
<dbReference type="InterPro" id="IPR001667">
    <property type="entry name" value="DDH_dom"/>
</dbReference>
<reference evidence="4" key="1">
    <citation type="submission" date="2015-10" db="EMBL/GenBank/DDBJ databases">
        <authorList>
            <person name="Gilbert D.G."/>
        </authorList>
    </citation>
    <scope>NUCLEOTIDE SEQUENCE</scope>
</reference>
<accession>A0A161KGI7</accession>
<evidence type="ECO:0000313" key="3">
    <source>
        <dbReference type="EMBL" id="CUV08915.1"/>
    </source>
</evidence>
<evidence type="ECO:0000259" key="1">
    <source>
        <dbReference type="Pfam" id="PF01368"/>
    </source>
</evidence>
<dbReference type="InterPro" id="IPR003156">
    <property type="entry name" value="DHHA1_dom"/>
</dbReference>
<gene>
    <name evidence="3" type="ORF">MGWOODY_Mmi2563</name>
    <name evidence="4" type="ORF">MGWOODY_Mmi2569</name>
</gene>
<dbReference type="InterPro" id="IPR038763">
    <property type="entry name" value="DHH_sf"/>
</dbReference>
<dbReference type="InterPro" id="IPR051319">
    <property type="entry name" value="Oligoribo/pAp-PDE_c-di-AMP_PDE"/>
</dbReference>
<dbReference type="Gene3D" id="3.90.1640.10">
    <property type="entry name" value="inorganic pyrophosphatase (n-terminal core)"/>
    <property type="match status" value="1"/>
</dbReference>
<evidence type="ECO:0000313" key="4">
    <source>
        <dbReference type="EMBL" id="CUV08921.1"/>
    </source>
</evidence>
<name>A0A161KGI7_9ZZZZ</name>
<proteinExistence type="predicted"/>
<dbReference type="EMBL" id="FAXC01000139">
    <property type="protein sequence ID" value="CUV08915.1"/>
    <property type="molecule type" value="Genomic_DNA"/>
</dbReference>
<organism evidence="4">
    <name type="scientific">hydrothermal vent metagenome</name>
    <dbReference type="NCBI Taxonomy" id="652676"/>
    <lineage>
        <taxon>unclassified sequences</taxon>
        <taxon>metagenomes</taxon>
        <taxon>ecological metagenomes</taxon>
    </lineage>
</organism>